<accession>A0A803M836</accession>
<dbReference type="GO" id="GO:0008270">
    <property type="term" value="F:zinc ion binding"/>
    <property type="evidence" value="ECO:0007669"/>
    <property type="project" value="UniProtKB-KW"/>
</dbReference>
<dbReference type="OMA" id="SHIGDEL"/>
<dbReference type="PROSITE" id="PS50103">
    <property type="entry name" value="ZF_C3H1"/>
    <property type="match status" value="1"/>
</dbReference>
<dbReference type="Proteomes" id="UP000596660">
    <property type="component" value="Unplaced"/>
</dbReference>
<reference evidence="4" key="2">
    <citation type="submission" date="2021-03" db="UniProtKB">
        <authorList>
            <consortium name="EnsemblPlants"/>
        </authorList>
    </citation>
    <scope>IDENTIFICATION</scope>
</reference>
<dbReference type="PANTHER" id="PTHR38160">
    <property type="entry name" value="ZINC FINGER CCCH DOMAIN-CONTAINING PROTEIN 40"/>
    <property type="match status" value="1"/>
</dbReference>
<dbReference type="InterPro" id="IPR045868">
    <property type="entry name" value="Znf_C3H13/40"/>
</dbReference>
<dbReference type="PANTHER" id="PTHR38160:SF1">
    <property type="entry name" value="ZINC FINGER CCCH DOMAIN-CONTAINING PROTEIN 40"/>
    <property type="match status" value="1"/>
</dbReference>
<feature type="compositionally biased region" description="Basic and acidic residues" evidence="2">
    <location>
        <begin position="132"/>
        <end position="142"/>
    </location>
</feature>
<feature type="region of interest" description="Disordered" evidence="2">
    <location>
        <begin position="130"/>
        <end position="204"/>
    </location>
</feature>
<feature type="compositionally biased region" description="Basic residues" evidence="2">
    <location>
        <begin position="143"/>
        <end position="154"/>
    </location>
</feature>
<keyword evidence="1" id="KW-0863">Zinc-finger</keyword>
<dbReference type="AlphaFoldDB" id="A0A803M836"/>
<keyword evidence="1" id="KW-0479">Metal-binding</keyword>
<keyword evidence="5" id="KW-1185">Reference proteome</keyword>
<evidence type="ECO:0000256" key="1">
    <source>
        <dbReference type="PROSITE-ProRule" id="PRU00723"/>
    </source>
</evidence>
<evidence type="ECO:0000256" key="2">
    <source>
        <dbReference type="SAM" id="MobiDB-lite"/>
    </source>
</evidence>
<dbReference type="Gene3D" id="4.10.1000.10">
    <property type="entry name" value="Zinc finger, CCCH-type"/>
    <property type="match status" value="1"/>
</dbReference>
<evidence type="ECO:0000313" key="4">
    <source>
        <dbReference type="EnsemblPlants" id="AUR62025062-RA:cds"/>
    </source>
</evidence>
<dbReference type="EnsemblPlants" id="AUR62025062-RA">
    <property type="protein sequence ID" value="AUR62025062-RA:cds"/>
    <property type="gene ID" value="AUR62025062"/>
</dbReference>
<feature type="domain" description="C3H1-type" evidence="3">
    <location>
        <begin position="6"/>
        <end position="32"/>
    </location>
</feature>
<evidence type="ECO:0000313" key="5">
    <source>
        <dbReference type="Proteomes" id="UP000596660"/>
    </source>
</evidence>
<proteinExistence type="predicted"/>
<keyword evidence="1" id="KW-0862">Zinc</keyword>
<reference evidence="4" key="1">
    <citation type="journal article" date="2017" name="Nature">
        <title>The genome of Chenopodium quinoa.</title>
        <authorList>
            <person name="Jarvis D.E."/>
            <person name="Ho Y.S."/>
            <person name="Lightfoot D.J."/>
            <person name="Schmoeckel S.M."/>
            <person name="Li B."/>
            <person name="Borm T.J.A."/>
            <person name="Ohyanagi H."/>
            <person name="Mineta K."/>
            <person name="Michell C.T."/>
            <person name="Saber N."/>
            <person name="Kharbatia N.M."/>
            <person name="Rupper R.R."/>
            <person name="Sharp A.R."/>
            <person name="Dally N."/>
            <person name="Boughton B.A."/>
            <person name="Woo Y.H."/>
            <person name="Gao G."/>
            <person name="Schijlen E.G.W.M."/>
            <person name="Guo X."/>
            <person name="Momin A.A."/>
            <person name="Negrao S."/>
            <person name="Al-Babili S."/>
            <person name="Gehring C."/>
            <person name="Roessner U."/>
            <person name="Jung C."/>
            <person name="Murphy K."/>
            <person name="Arold S.T."/>
            <person name="Gojobori T."/>
            <person name="van der Linden C.G."/>
            <person name="van Loo E.N."/>
            <person name="Jellen E.N."/>
            <person name="Maughan P.J."/>
            <person name="Tester M."/>
        </authorList>
    </citation>
    <scope>NUCLEOTIDE SEQUENCE [LARGE SCALE GENOMIC DNA]</scope>
    <source>
        <strain evidence="4">cv. PI 614886</strain>
    </source>
</reference>
<dbReference type="InterPro" id="IPR000571">
    <property type="entry name" value="Znf_CCCH"/>
</dbReference>
<sequence>MVETRPFKTKLCVLYEKGRCGRDTCTFAHGDSDLRRFSGYSAYPKGPDLIESGYGSNLKFAFLRYGHPSVLYITSLMHYMFASFKAVCTNSGLLVRLALQQFITLIFKREIKLAKSSVLHSESSTFAIPDRPINRDNDLRSKLDRKRSPLHKSSPRRDANGSRAYKRFSPSQPSKRRKLRTHEHEDGRNKYSGGFKCQNGSAESEKDKLHILSNSRNVVEDELTQLEYEVDVLFNQKSQMEIAFQERVQEADNLSSRIRDLEAQLCDEKEKSKRVNSKIKKLIRAHVHHSRMQDELKRQVYIAMSQIQLEQLVGELGTDAIPIVSVSENLDVNVISNEEFLELKDSASPAKKQAYVGKGWKGGQEKLGIGYKGSLVADWLIEHLDTLFSLASTTARGHGARVLGSRRNPLVSFGGHQEAEAGLSEENPQLQNIASKHFDPYDKVKESNFMVPPTSMAAHAVDFIELMEAEENPEMLGTPKCVENSLPFLLPPLPTVSQNNYIQYEGDDENVDVDGLEELEEVYIV</sequence>
<organism evidence="4 5">
    <name type="scientific">Chenopodium quinoa</name>
    <name type="common">Quinoa</name>
    <dbReference type="NCBI Taxonomy" id="63459"/>
    <lineage>
        <taxon>Eukaryota</taxon>
        <taxon>Viridiplantae</taxon>
        <taxon>Streptophyta</taxon>
        <taxon>Embryophyta</taxon>
        <taxon>Tracheophyta</taxon>
        <taxon>Spermatophyta</taxon>
        <taxon>Magnoliopsida</taxon>
        <taxon>eudicotyledons</taxon>
        <taxon>Gunneridae</taxon>
        <taxon>Pentapetalae</taxon>
        <taxon>Caryophyllales</taxon>
        <taxon>Chenopodiaceae</taxon>
        <taxon>Chenopodioideae</taxon>
        <taxon>Atripliceae</taxon>
        <taxon>Chenopodium</taxon>
    </lineage>
</organism>
<evidence type="ECO:0000259" key="3">
    <source>
        <dbReference type="PROSITE" id="PS50103"/>
    </source>
</evidence>
<dbReference type="Gramene" id="AUR62025062-RA">
    <property type="protein sequence ID" value="AUR62025062-RA:cds"/>
    <property type="gene ID" value="AUR62025062"/>
</dbReference>
<feature type="zinc finger region" description="C3H1-type" evidence="1">
    <location>
        <begin position="6"/>
        <end position="32"/>
    </location>
</feature>
<protein>
    <recommendedName>
        <fullName evidence="3">C3H1-type domain-containing protein</fullName>
    </recommendedName>
</protein>
<name>A0A803M836_CHEQI</name>